<evidence type="ECO:0000256" key="10">
    <source>
        <dbReference type="ARBA" id="ARBA00023237"/>
    </source>
</evidence>
<dbReference type="PANTHER" id="PTHR32552:SF81">
    <property type="entry name" value="TONB-DEPENDENT OUTER MEMBRANE RECEPTOR"/>
    <property type="match status" value="1"/>
</dbReference>
<evidence type="ECO:0000256" key="8">
    <source>
        <dbReference type="ARBA" id="ARBA00023077"/>
    </source>
</evidence>
<keyword evidence="10 11" id="KW-0998">Cell outer membrane</keyword>
<evidence type="ECO:0000256" key="2">
    <source>
        <dbReference type="ARBA" id="ARBA00022448"/>
    </source>
</evidence>
<feature type="signal peptide" evidence="13">
    <location>
        <begin position="1"/>
        <end position="25"/>
    </location>
</feature>
<dbReference type="AlphaFoldDB" id="A0A560IRE4"/>
<evidence type="ECO:0000259" key="14">
    <source>
        <dbReference type="Pfam" id="PF00593"/>
    </source>
</evidence>
<organism evidence="16 17">
    <name type="scientific">Nitrospirillum amazonense</name>
    <dbReference type="NCBI Taxonomy" id="28077"/>
    <lineage>
        <taxon>Bacteria</taxon>
        <taxon>Pseudomonadati</taxon>
        <taxon>Pseudomonadota</taxon>
        <taxon>Alphaproteobacteria</taxon>
        <taxon>Rhodospirillales</taxon>
        <taxon>Azospirillaceae</taxon>
        <taxon>Nitrospirillum</taxon>
    </lineage>
</organism>
<dbReference type="InterPro" id="IPR012910">
    <property type="entry name" value="Plug_dom"/>
</dbReference>
<dbReference type="GO" id="GO:0009279">
    <property type="term" value="C:cell outer membrane"/>
    <property type="evidence" value="ECO:0007669"/>
    <property type="project" value="UniProtKB-SubCell"/>
</dbReference>
<proteinExistence type="inferred from homology"/>
<comment type="subcellular location">
    <subcellularLocation>
        <location evidence="1 11">Cell outer membrane</location>
        <topology evidence="1 11">Multi-pass membrane protein</topology>
    </subcellularLocation>
</comment>
<reference evidence="16 17" key="1">
    <citation type="submission" date="2019-06" db="EMBL/GenBank/DDBJ databases">
        <title>Genomic Encyclopedia of Type Strains, Phase IV (KMG-V): Genome sequencing to study the core and pangenomes of soil and plant-associated prokaryotes.</title>
        <authorList>
            <person name="Whitman W."/>
        </authorList>
    </citation>
    <scope>NUCLEOTIDE SEQUENCE [LARGE SCALE GENOMIC DNA]</scope>
    <source>
        <strain evidence="16 17">BR 11140</strain>
    </source>
</reference>
<dbReference type="Proteomes" id="UP000318050">
    <property type="component" value="Unassembled WGS sequence"/>
</dbReference>
<evidence type="ECO:0000256" key="4">
    <source>
        <dbReference type="ARBA" id="ARBA00022496"/>
    </source>
</evidence>
<keyword evidence="9 11" id="KW-0472">Membrane</keyword>
<feature type="domain" description="TonB-dependent receptor-like beta-barrel" evidence="14">
    <location>
        <begin position="265"/>
        <end position="715"/>
    </location>
</feature>
<gene>
    <name evidence="16" type="ORF">FBZ92_106230</name>
</gene>
<evidence type="ECO:0000256" key="9">
    <source>
        <dbReference type="ARBA" id="ARBA00023136"/>
    </source>
</evidence>
<evidence type="ECO:0000256" key="6">
    <source>
        <dbReference type="ARBA" id="ARBA00023004"/>
    </source>
</evidence>
<keyword evidence="5 11" id="KW-0812">Transmembrane</keyword>
<keyword evidence="13" id="KW-0732">Signal</keyword>
<keyword evidence="6" id="KW-0408">Iron</keyword>
<keyword evidence="4" id="KW-0410">Iron transport</keyword>
<dbReference type="PANTHER" id="PTHR32552">
    <property type="entry name" value="FERRICHROME IRON RECEPTOR-RELATED"/>
    <property type="match status" value="1"/>
</dbReference>
<evidence type="ECO:0000256" key="3">
    <source>
        <dbReference type="ARBA" id="ARBA00022452"/>
    </source>
</evidence>
<dbReference type="PROSITE" id="PS52016">
    <property type="entry name" value="TONB_DEPENDENT_REC_3"/>
    <property type="match status" value="1"/>
</dbReference>
<comment type="similarity">
    <text evidence="11 12">Belongs to the TonB-dependent receptor family.</text>
</comment>
<dbReference type="SUPFAM" id="SSF56935">
    <property type="entry name" value="Porins"/>
    <property type="match status" value="1"/>
</dbReference>
<dbReference type="Pfam" id="PF00593">
    <property type="entry name" value="TonB_dep_Rec_b-barrel"/>
    <property type="match status" value="1"/>
</dbReference>
<keyword evidence="3 11" id="KW-1134">Transmembrane beta strand</keyword>
<dbReference type="InterPro" id="IPR036942">
    <property type="entry name" value="Beta-barrel_TonB_sf"/>
</dbReference>
<evidence type="ECO:0000313" key="17">
    <source>
        <dbReference type="Proteomes" id="UP000318050"/>
    </source>
</evidence>
<protein>
    <submittedName>
        <fullName evidence="16">Iron complex outermembrane receptor protein</fullName>
    </submittedName>
</protein>
<evidence type="ECO:0000256" key="7">
    <source>
        <dbReference type="ARBA" id="ARBA00023065"/>
    </source>
</evidence>
<keyword evidence="2 11" id="KW-0813">Transport</keyword>
<dbReference type="OrthoDB" id="7413795at2"/>
<keyword evidence="7" id="KW-0406">Ion transport</keyword>
<dbReference type="EMBL" id="VITT01000006">
    <property type="protein sequence ID" value="TWB60669.1"/>
    <property type="molecule type" value="Genomic_DNA"/>
</dbReference>
<evidence type="ECO:0000256" key="5">
    <source>
        <dbReference type="ARBA" id="ARBA00022692"/>
    </source>
</evidence>
<name>A0A560IRE4_9PROT</name>
<feature type="chain" id="PRO_5022030491" evidence="13">
    <location>
        <begin position="26"/>
        <end position="757"/>
    </location>
</feature>
<dbReference type="InterPro" id="IPR039426">
    <property type="entry name" value="TonB-dep_rcpt-like"/>
</dbReference>
<dbReference type="Pfam" id="PF07715">
    <property type="entry name" value="Plug"/>
    <property type="match status" value="1"/>
</dbReference>
<evidence type="ECO:0000256" key="12">
    <source>
        <dbReference type="RuleBase" id="RU003357"/>
    </source>
</evidence>
<evidence type="ECO:0000259" key="15">
    <source>
        <dbReference type="Pfam" id="PF07715"/>
    </source>
</evidence>
<evidence type="ECO:0000256" key="1">
    <source>
        <dbReference type="ARBA" id="ARBA00004571"/>
    </source>
</evidence>
<sequence length="757" mass="81198">MQAYKAYVPVSALAMTLLATYPGFAQQAESETYSPELQEIIVTAQKTAHSLSKTAAAISAVSGENLAESGIANANSIGSTVTGVAVATQGTASNLSVRGVGSSQFSPLGGSAVGFVQDGVAIEGNIGLTSGFYDLERVEVMKGPQGTLYGLNATGGVIAVVSAKPQLGETSGALDGEYGNYNGASISGNINVPLNQHMAARVSGTFNSHDPYVSNTYNDAKQGGVRGQLLMEQDAWSLLLGADYYHEGGVGDTQVPLPLSSGRGTSGGNPFNVNYFPTTGTDAHRDDTYWGVRAELNADLGFANLTVLPAYRVIDTDDIQYINSFRADVINKSSQTSVEARLTGDIGPVKWLLGGYGFWGEREYNGFFYSTGYTPVGASPLQNSFLEGDSISANAVYSQTPKESQAAFGQLTWSVRDDLRLVGGLRYSHDTREVSPNISYVLKTTLPYVPSVLSSFVPISQLHGIAISPGSSFSLNSLLANDPANLYIDTASVTRSAEFSHVDFKAGVEYDLTDRTLAYANVTSGYKAGGVNAYAFGNGSLTYKPEKLTSYEVGVRSRLGSVRLHLNGFYWSYKDHQEGAIYNIPGVGTQLVIENIPSGSLYGADLDLGWQVTENDNLSLAVSRLESDTGPFSIGSFTETKGHEYVNAPHWTINGSYEHVFPLGDYEFVARGEGHYQSDSNLEIRFSQETLQKAYFTANVMFTFRPVSNNWYVTAFSRNITDETYLVGAIKAPGLKADYWGNLGAPRTYGIRGGIKF</sequence>
<keyword evidence="16" id="KW-0675">Receptor</keyword>
<dbReference type="GO" id="GO:0006826">
    <property type="term" value="P:iron ion transport"/>
    <property type="evidence" value="ECO:0007669"/>
    <property type="project" value="UniProtKB-KW"/>
</dbReference>
<evidence type="ECO:0000256" key="11">
    <source>
        <dbReference type="PROSITE-ProRule" id="PRU01360"/>
    </source>
</evidence>
<accession>A0A560IRE4</accession>
<evidence type="ECO:0000256" key="13">
    <source>
        <dbReference type="SAM" id="SignalP"/>
    </source>
</evidence>
<keyword evidence="8 12" id="KW-0798">TonB box</keyword>
<evidence type="ECO:0000313" key="16">
    <source>
        <dbReference type="EMBL" id="TWB60669.1"/>
    </source>
</evidence>
<comment type="caution">
    <text evidence="16">The sequence shown here is derived from an EMBL/GenBank/DDBJ whole genome shotgun (WGS) entry which is preliminary data.</text>
</comment>
<feature type="domain" description="TonB-dependent receptor plug" evidence="15">
    <location>
        <begin position="51"/>
        <end position="157"/>
    </location>
</feature>
<dbReference type="Gene3D" id="2.40.170.20">
    <property type="entry name" value="TonB-dependent receptor, beta-barrel domain"/>
    <property type="match status" value="1"/>
</dbReference>
<dbReference type="InterPro" id="IPR000531">
    <property type="entry name" value="Beta-barrel_TonB"/>
</dbReference>